<reference evidence="1 2" key="1">
    <citation type="submission" date="2019-08" db="EMBL/GenBank/DDBJ databases">
        <title>Whole genome of Aphis craccivora.</title>
        <authorList>
            <person name="Voronova N.V."/>
            <person name="Shulinski R.S."/>
            <person name="Bandarenka Y.V."/>
            <person name="Zhorov D.G."/>
            <person name="Warner D."/>
        </authorList>
    </citation>
    <scope>NUCLEOTIDE SEQUENCE [LARGE SCALE GENOMIC DNA]</scope>
    <source>
        <strain evidence="1">180601</strain>
        <tissue evidence="1">Whole Body</tissue>
    </source>
</reference>
<dbReference type="Proteomes" id="UP000478052">
    <property type="component" value="Unassembled WGS sequence"/>
</dbReference>
<comment type="caution">
    <text evidence="1">The sequence shown here is derived from an EMBL/GenBank/DDBJ whole genome shotgun (WGS) entry which is preliminary data.</text>
</comment>
<evidence type="ECO:0000313" key="2">
    <source>
        <dbReference type="Proteomes" id="UP000478052"/>
    </source>
</evidence>
<proteinExistence type="predicted"/>
<dbReference type="EMBL" id="VUJU01001493">
    <property type="protein sequence ID" value="KAF0765065.1"/>
    <property type="molecule type" value="Genomic_DNA"/>
</dbReference>
<keyword evidence="2" id="KW-1185">Reference proteome</keyword>
<name>A0A6G0Z331_APHCR</name>
<gene>
    <name evidence="1" type="ORF">FWK35_00005108</name>
</gene>
<accession>A0A6G0Z331</accession>
<evidence type="ECO:0000313" key="1">
    <source>
        <dbReference type="EMBL" id="KAF0765065.1"/>
    </source>
</evidence>
<organism evidence="1 2">
    <name type="scientific">Aphis craccivora</name>
    <name type="common">Cowpea aphid</name>
    <dbReference type="NCBI Taxonomy" id="307492"/>
    <lineage>
        <taxon>Eukaryota</taxon>
        <taxon>Metazoa</taxon>
        <taxon>Ecdysozoa</taxon>
        <taxon>Arthropoda</taxon>
        <taxon>Hexapoda</taxon>
        <taxon>Insecta</taxon>
        <taxon>Pterygota</taxon>
        <taxon>Neoptera</taxon>
        <taxon>Paraneoptera</taxon>
        <taxon>Hemiptera</taxon>
        <taxon>Sternorrhyncha</taxon>
        <taxon>Aphidomorpha</taxon>
        <taxon>Aphidoidea</taxon>
        <taxon>Aphididae</taxon>
        <taxon>Aphidini</taxon>
        <taxon>Aphis</taxon>
        <taxon>Aphis</taxon>
    </lineage>
</organism>
<dbReference type="OrthoDB" id="412981at2759"/>
<dbReference type="AlphaFoldDB" id="A0A6G0Z331"/>
<sequence length="165" mass="18771">MWLSVGCEGLLLKLKKSPPCPLLPSYKITPFLYAKEIATPHDTSISLHTSLGTYTDHTITLASNNVLQLCLNSYKIILTPGNCPSVSLNNHFIPIIPTIKYLGLTFDSRLTWAQHLNIKRKTTGSICFLLYEIQREKTNHLFSKNFKLFRTKKSMKINFELTLSL</sequence>
<protein>
    <submittedName>
        <fullName evidence="1">Ribosome biogenesis protein TSR3 isoform X1</fullName>
    </submittedName>
</protein>